<accession>J7K0F5</accession>
<gene>
    <name evidence="2" type="primary">parB</name>
</gene>
<feature type="compositionally biased region" description="Polar residues" evidence="1">
    <location>
        <begin position="17"/>
        <end position="28"/>
    </location>
</feature>
<sequence length="88" mass="10215">MTRKGLNLESLDDFQPRRQQASQDSESFLENPGTGWSRREAPTESQFTIRARVDTIERFKKMCRPPGSGRFTYGEMLERLMDNAEGRD</sequence>
<dbReference type="RefSeq" id="WP_015063356.1">
    <property type="nucleotide sequence ID" value="NC_019367.1"/>
</dbReference>
<keyword evidence="2" id="KW-0614">Plasmid</keyword>
<reference evidence="2" key="1">
    <citation type="submission" date="2012-03" db="EMBL/GenBank/DDBJ databases">
        <authorList>
            <person name="Maj A."/>
            <person name="Bartosik D."/>
            <person name="Brzuszkiewicz E."/>
            <person name="Daniel R."/>
        </authorList>
    </citation>
    <scope>NUCLEOTIDE SEQUENCE</scope>
    <source>
        <strain evidence="2">DSM 11574</strain>
        <plasmid evidence="2">pMARC5</plasmid>
    </source>
</reference>
<proteinExistence type="predicted"/>
<evidence type="ECO:0000313" key="2">
    <source>
        <dbReference type="EMBL" id="AFQ90355.1"/>
    </source>
</evidence>
<geneLocation type="plasmid" evidence="2">
    <name>pMARC5</name>
</geneLocation>
<dbReference type="EMBL" id="JQ796371">
    <property type="protein sequence ID" value="AFQ90355.1"/>
    <property type="molecule type" value="Genomic_DNA"/>
</dbReference>
<dbReference type="AlphaFoldDB" id="J7K0F5"/>
<organism evidence="2">
    <name type="scientific">Paracoccus marcusii</name>
    <dbReference type="NCBI Taxonomy" id="59779"/>
    <lineage>
        <taxon>Bacteria</taxon>
        <taxon>Pseudomonadati</taxon>
        <taxon>Pseudomonadota</taxon>
        <taxon>Alphaproteobacteria</taxon>
        <taxon>Rhodobacterales</taxon>
        <taxon>Paracoccaceae</taxon>
        <taxon>Paracoccus</taxon>
    </lineage>
</organism>
<evidence type="ECO:0000256" key="1">
    <source>
        <dbReference type="SAM" id="MobiDB-lite"/>
    </source>
</evidence>
<feature type="region of interest" description="Disordered" evidence="1">
    <location>
        <begin position="1"/>
        <end position="45"/>
    </location>
</feature>
<name>J7K0F5_9RHOB</name>
<protein>
    <submittedName>
        <fullName evidence="2">ParB</fullName>
    </submittedName>
</protein>